<dbReference type="InterPro" id="IPR027417">
    <property type="entry name" value="P-loop_NTPase"/>
</dbReference>
<protein>
    <submittedName>
        <fullName evidence="2">Recombination protein F</fullName>
    </submittedName>
</protein>
<dbReference type="PANTHER" id="PTHR32182">
    <property type="entry name" value="DNA REPLICATION AND REPAIR PROTEIN RECF"/>
    <property type="match status" value="1"/>
</dbReference>
<proteinExistence type="predicted"/>
<keyword evidence="3" id="KW-1185">Reference proteome</keyword>
<sequence>MSKVVRLTADNFRGMHTEVELGLSDKNGKATSALLLGENGSGKSSLVDAIQLVLQGFVGRDTSTKRSLGGLLPISSDRSASELAVELDDGRTIRASIIFDEGGDGKLSFHWHTPTGDFRGAPLVLRRADVLKFWDVPEERRQSLFFDTFRLKPGSGPASTPQTAIGGDEELHLVMRRRVQIKEHRRILHRWVREQAGIDDPNQLPITGKGFIDGCRRHRIAFPTPRNRVEEWWKLQPPEREAVEEACRRIALCAKWIKETEENIRFLESKGQDASSDVLTRTNQALLKISAAVGNAFREISTAASRVGDFKFSVGDLSKSSLEVHVLRSDGTLAYPRDVLSEANLDLVALLYYVEAAAYAAEQGQSRVLILDDVFQSVDATIRVRASEYLLRRLAGWQLLFTCHDRLWAEHILATARRTGMPMACNQVRYDSSMRTVVLQAELAGPKRRLLSVLESGDPGSICSAAGLMLEKLCDHLSVSLQTSVTRRPNDRYTLGDLWPGVYKKLKKTNLEEVLRTIDSVAHLRNSAGAHYNEWAQNLSESEAATYGNAVAELEQMVLCGRCQQWISATHANPEIRCRCGNLKYE</sequence>
<reference evidence="2 3" key="1">
    <citation type="submission" date="2019-02" db="EMBL/GenBank/DDBJ databases">
        <title>Deep-cultivation of Planctomycetes and their phenomic and genomic characterization uncovers novel biology.</title>
        <authorList>
            <person name="Wiegand S."/>
            <person name="Jogler M."/>
            <person name="Boedeker C."/>
            <person name="Pinto D."/>
            <person name="Vollmers J."/>
            <person name="Rivas-Marin E."/>
            <person name="Kohn T."/>
            <person name="Peeters S.H."/>
            <person name="Heuer A."/>
            <person name="Rast P."/>
            <person name="Oberbeckmann S."/>
            <person name="Bunk B."/>
            <person name="Jeske O."/>
            <person name="Meyerdierks A."/>
            <person name="Storesund J.E."/>
            <person name="Kallscheuer N."/>
            <person name="Luecker S."/>
            <person name="Lage O.M."/>
            <person name="Pohl T."/>
            <person name="Merkel B.J."/>
            <person name="Hornburger P."/>
            <person name="Mueller R.-W."/>
            <person name="Bruemmer F."/>
            <person name="Labrenz M."/>
            <person name="Spormann A.M."/>
            <person name="Op den Camp H."/>
            <person name="Overmann J."/>
            <person name="Amann R."/>
            <person name="Jetten M.S.M."/>
            <person name="Mascher T."/>
            <person name="Medema M.H."/>
            <person name="Devos D.P."/>
            <person name="Kaster A.-K."/>
            <person name="Ovreas L."/>
            <person name="Rohde M."/>
            <person name="Galperin M.Y."/>
            <person name="Jogler C."/>
        </authorList>
    </citation>
    <scope>NUCLEOTIDE SEQUENCE [LARGE SCALE GENOMIC DNA]</scope>
    <source>
        <strain evidence="2 3">CA12</strain>
    </source>
</reference>
<gene>
    <name evidence="2" type="ORF">CA12_12330</name>
</gene>
<dbReference type="SUPFAM" id="SSF52540">
    <property type="entry name" value="P-loop containing nucleoside triphosphate hydrolases"/>
    <property type="match status" value="1"/>
</dbReference>
<dbReference type="PANTHER" id="PTHR32182:SF0">
    <property type="entry name" value="DNA REPLICATION AND REPAIR PROTEIN RECF"/>
    <property type="match status" value="1"/>
</dbReference>
<evidence type="ECO:0000313" key="2">
    <source>
        <dbReference type="EMBL" id="QDT15152.1"/>
    </source>
</evidence>
<dbReference type="InterPro" id="IPR038729">
    <property type="entry name" value="Rad50/SbcC_AAA"/>
</dbReference>
<accession>A0A517P724</accession>
<evidence type="ECO:0000259" key="1">
    <source>
        <dbReference type="Pfam" id="PF13476"/>
    </source>
</evidence>
<dbReference type="GO" id="GO:0006302">
    <property type="term" value="P:double-strand break repair"/>
    <property type="evidence" value="ECO:0007669"/>
    <property type="project" value="InterPro"/>
</dbReference>
<name>A0A517P724_9PLAN</name>
<evidence type="ECO:0000313" key="3">
    <source>
        <dbReference type="Proteomes" id="UP000318741"/>
    </source>
</evidence>
<dbReference type="KEGG" id="acaf:CA12_12330"/>
<feature type="domain" description="Rad50/SbcC-type AAA" evidence="1">
    <location>
        <begin position="7"/>
        <end position="102"/>
    </location>
</feature>
<dbReference type="GO" id="GO:0016887">
    <property type="term" value="F:ATP hydrolysis activity"/>
    <property type="evidence" value="ECO:0007669"/>
    <property type="project" value="InterPro"/>
</dbReference>
<dbReference type="OrthoDB" id="7029750at2"/>
<dbReference type="AlphaFoldDB" id="A0A517P724"/>
<dbReference type="GO" id="GO:0000731">
    <property type="term" value="P:DNA synthesis involved in DNA repair"/>
    <property type="evidence" value="ECO:0007669"/>
    <property type="project" value="TreeGrafter"/>
</dbReference>
<dbReference type="Gene3D" id="3.40.50.300">
    <property type="entry name" value="P-loop containing nucleotide triphosphate hydrolases"/>
    <property type="match status" value="1"/>
</dbReference>
<dbReference type="Proteomes" id="UP000318741">
    <property type="component" value="Chromosome"/>
</dbReference>
<organism evidence="2 3">
    <name type="scientific">Alienimonas californiensis</name>
    <dbReference type="NCBI Taxonomy" id="2527989"/>
    <lineage>
        <taxon>Bacteria</taxon>
        <taxon>Pseudomonadati</taxon>
        <taxon>Planctomycetota</taxon>
        <taxon>Planctomycetia</taxon>
        <taxon>Planctomycetales</taxon>
        <taxon>Planctomycetaceae</taxon>
        <taxon>Alienimonas</taxon>
    </lineage>
</organism>
<dbReference type="Pfam" id="PF13476">
    <property type="entry name" value="AAA_23"/>
    <property type="match status" value="1"/>
</dbReference>
<dbReference type="RefSeq" id="WP_145357979.1">
    <property type="nucleotide sequence ID" value="NZ_CP036265.1"/>
</dbReference>
<dbReference type="EMBL" id="CP036265">
    <property type="protein sequence ID" value="QDT15152.1"/>
    <property type="molecule type" value="Genomic_DNA"/>
</dbReference>